<organism evidence="4 5">
    <name type="scientific">Colletotrichum tanaceti</name>
    <dbReference type="NCBI Taxonomy" id="1306861"/>
    <lineage>
        <taxon>Eukaryota</taxon>
        <taxon>Fungi</taxon>
        <taxon>Dikarya</taxon>
        <taxon>Ascomycota</taxon>
        <taxon>Pezizomycotina</taxon>
        <taxon>Sordariomycetes</taxon>
        <taxon>Hypocreomycetidae</taxon>
        <taxon>Glomerellales</taxon>
        <taxon>Glomerellaceae</taxon>
        <taxon>Colletotrichum</taxon>
        <taxon>Colletotrichum destructivum species complex</taxon>
    </lineage>
</organism>
<keyword evidence="5" id="KW-1185">Reference proteome</keyword>
<dbReference type="PANTHER" id="PTHR43096:SF52">
    <property type="entry name" value="DNAJ HOMOLOG 1, MITOCHONDRIAL-RELATED"/>
    <property type="match status" value="1"/>
</dbReference>
<proteinExistence type="predicted"/>
<feature type="compositionally biased region" description="Basic residues" evidence="2">
    <location>
        <begin position="527"/>
        <end position="536"/>
    </location>
</feature>
<dbReference type="GO" id="GO:0005737">
    <property type="term" value="C:cytoplasm"/>
    <property type="evidence" value="ECO:0007669"/>
    <property type="project" value="TreeGrafter"/>
</dbReference>
<dbReference type="PANTHER" id="PTHR43096">
    <property type="entry name" value="DNAJ HOMOLOG 1, MITOCHONDRIAL-RELATED"/>
    <property type="match status" value="1"/>
</dbReference>
<dbReference type="SUPFAM" id="SSF46565">
    <property type="entry name" value="Chaperone J-domain"/>
    <property type="match status" value="1"/>
</dbReference>
<dbReference type="PRINTS" id="PR00625">
    <property type="entry name" value="JDOMAIN"/>
</dbReference>
<feature type="region of interest" description="Disordered" evidence="2">
    <location>
        <begin position="88"/>
        <end position="591"/>
    </location>
</feature>
<evidence type="ECO:0000259" key="3">
    <source>
        <dbReference type="PROSITE" id="PS50076"/>
    </source>
</evidence>
<dbReference type="Proteomes" id="UP000310108">
    <property type="component" value="Unassembled WGS sequence"/>
</dbReference>
<dbReference type="STRING" id="1306861.A0A4U6X5X2"/>
<feature type="compositionally biased region" description="Pro residues" evidence="2">
    <location>
        <begin position="425"/>
        <end position="435"/>
    </location>
</feature>
<feature type="compositionally biased region" description="Basic and acidic residues" evidence="2">
    <location>
        <begin position="104"/>
        <end position="117"/>
    </location>
</feature>
<dbReference type="InterPro" id="IPR001623">
    <property type="entry name" value="DnaJ_domain"/>
</dbReference>
<dbReference type="GO" id="GO:0042026">
    <property type="term" value="P:protein refolding"/>
    <property type="evidence" value="ECO:0007669"/>
    <property type="project" value="TreeGrafter"/>
</dbReference>
<feature type="domain" description="J" evidence="3">
    <location>
        <begin position="7"/>
        <end position="75"/>
    </location>
</feature>
<gene>
    <name evidence="4" type="primary">dnaJ</name>
    <name evidence="4" type="ORF">CTA1_6272</name>
</gene>
<evidence type="ECO:0000313" key="5">
    <source>
        <dbReference type="Proteomes" id="UP000310108"/>
    </source>
</evidence>
<comment type="caution">
    <text evidence="4">The sequence shown here is derived from an EMBL/GenBank/DDBJ whole genome shotgun (WGS) entry which is preliminary data.</text>
</comment>
<evidence type="ECO:0000256" key="2">
    <source>
        <dbReference type="SAM" id="MobiDB-lite"/>
    </source>
</evidence>
<dbReference type="AlphaFoldDB" id="A0A4U6X5X2"/>
<dbReference type="InterPro" id="IPR036869">
    <property type="entry name" value="J_dom_sf"/>
</dbReference>
<dbReference type="OrthoDB" id="10250354at2759"/>
<evidence type="ECO:0000313" key="4">
    <source>
        <dbReference type="EMBL" id="TKW48797.1"/>
    </source>
</evidence>
<keyword evidence="1" id="KW-0143">Chaperone</keyword>
<feature type="compositionally biased region" description="Basic and acidic residues" evidence="2">
    <location>
        <begin position="406"/>
        <end position="415"/>
    </location>
</feature>
<sequence>MSSLPPDPYKTLGVSKDAQLSEIRSAHRKLVLKCHPDKVQDPTLKAQKQDEFQKVQQAYELLSDENERVKYDDNVKLAELRKELLRKETTKGMSANTSAPRAPRTFEVRTAEPRPDTFTKTTYRPSAGTKMYSQYNSRSWDEEIHSRSNSIFEEPRARRAASYEKPSRDRQDDDIRERDRERRRREDRDRDRDREREELARAADRREREREKERQAEKKVAERSAKRAAEEKEARRQERKRQEKAEKEREKERRRDAEEKSRRHKPPPVYMESFDDEPTYTGKPDKKKSSSSSSNTTKERKEDKRSRSIPRDGVPLRDDLPVPPVPLPPPDHKTKMTGAMLFAASYMDHSRKTGGVNPHPGLNRSQTHDVRYAPPVPTPPAAAPYVAPPPPIPAEEDSSRRSKSRRSSETKTREKSSHKKSSPTKEPPMAVPPSPNVVDASPSSRHMPQFVSSASSPISTSPPKAPPRSFTYNNDGSFSRPPPGPIRAQTFSHVPAEPESRSSGRGRSRMQPQALSEDSESEDDRRPHRSSHRHRTHSPEPIPANYGQRTRYSISGGGRTVPISTESVYPPMYYEESSPSSRKHSKTAAYYERPSMPSREASYTNSTHFPKVKTARYDNVQYSDIPYRYRDEHAGYA</sequence>
<accession>A0A4U6X5X2</accession>
<dbReference type="InterPro" id="IPR018253">
    <property type="entry name" value="DnaJ_domain_CS"/>
</dbReference>
<reference evidence="4 5" key="1">
    <citation type="journal article" date="2019" name="PLoS ONE">
        <title>Comparative genome analysis indicates high evolutionary potential of pathogenicity genes in Colletotrichum tanaceti.</title>
        <authorList>
            <person name="Lelwala R.V."/>
            <person name="Korhonen P.K."/>
            <person name="Young N.D."/>
            <person name="Scott J.B."/>
            <person name="Ades P.A."/>
            <person name="Gasser R.B."/>
            <person name="Taylor P.W.J."/>
        </authorList>
    </citation>
    <scope>NUCLEOTIDE SEQUENCE [LARGE SCALE GENOMIC DNA]</scope>
    <source>
        <strain evidence="4">BRIP57314</strain>
    </source>
</reference>
<dbReference type="PROSITE" id="PS00636">
    <property type="entry name" value="DNAJ_1"/>
    <property type="match status" value="1"/>
</dbReference>
<feature type="compositionally biased region" description="Low complexity" evidence="2">
    <location>
        <begin position="566"/>
        <end position="580"/>
    </location>
</feature>
<dbReference type="SMART" id="SM00271">
    <property type="entry name" value="DnaJ"/>
    <property type="match status" value="1"/>
</dbReference>
<dbReference type="CDD" id="cd06257">
    <property type="entry name" value="DnaJ"/>
    <property type="match status" value="1"/>
</dbReference>
<feature type="compositionally biased region" description="Basic and acidic residues" evidence="2">
    <location>
        <begin position="297"/>
        <end position="320"/>
    </location>
</feature>
<dbReference type="Gene3D" id="1.10.287.110">
    <property type="entry name" value="DnaJ domain"/>
    <property type="match status" value="1"/>
</dbReference>
<protein>
    <submittedName>
        <fullName evidence="4">Chaperone protein DnaJ</fullName>
    </submittedName>
</protein>
<name>A0A4U6X5X2_9PEZI</name>
<feature type="compositionally biased region" description="Basic and acidic residues" evidence="2">
    <location>
        <begin position="153"/>
        <end position="261"/>
    </location>
</feature>
<dbReference type="Pfam" id="PF00226">
    <property type="entry name" value="DnaJ"/>
    <property type="match status" value="1"/>
</dbReference>
<dbReference type="EMBL" id="PJEX01000717">
    <property type="protein sequence ID" value="TKW48797.1"/>
    <property type="molecule type" value="Genomic_DNA"/>
</dbReference>
<dbReference type="FunFam" id="1.10.287.110:FF:000073">
    <property type="entry name" value="DnaJ domain protein"/>
    <property type="match status" value="1"/>
</dbReference>
<feature type="compositionally biased region" description="Low complexity" evidence="2">
    <location>
        <begin position="452"/>
        <end position="462"/>
    </location>
</feature>
<dbReference type="PROSITE" id="PS50076">
    <property type="entry name" value="DNAJ_2"/>
    <property type="match status" value="1"/>
</dbReference>
<feature type="compositionally biased region" description="Pro residues" evidence="2">
    <location>
        <begin position="374"/>
        <end position="393"/>
    </location>
</feature>
<dbReference type="GO" id="GO:0051082">
    <property type="term" value="F:unfolded protein binding"/>
    <property type="evidence" value="ECO:0007669"/>
    <property type="project" value="TreeGrafter"/>
</dbReference>
<evidence type="ECO:0000256" key="1">
    <source>
        <dbReference type="ARBA" id="ARBA00023186"/>
    </source>
</evidence>